<feature type="chain" id="PRO_5043506576" description="SMB domain-containing protein" evidence="3">
    <location>
        <begin position="19"/>
        <end position="674"/>
    </location>
</feature>
<reference evidence="5 6" key="1">
    <citation type="journal article" date="2021" name="Elife">
        <title>Chloroplast acquisition without the gene transfer in kleptoplastic sea slugs, Plakobranchus ocellatus.</title>
        <authorList>
            <person name="Maeda T."/>
            <person name="Takahashi S."/>
            <person name="Yoshida T."/>
            <person name="Shimamura S."/>
            <person name="Takaki Y."/>
            <person name="Nagai Y."/>
            <person name="Toyoda A."/>
            <person name="Suzuki Y."/>
            <person name="Arimoto A."/>
            <person name="Ishii H."/>
            <person name="Satoh N."/>
            <person name="Nishiyama T."/>
            <person name="Hasebe M."/>
            <person name="Maruyama T."/>
            <person name="Minagawa J."/>
            <person name="Obokata J."/>
            <person name="Shigenobu S."/>
        </authorList>
    </citation>
    <scope>NUCLEOTIDE SEQUENCE [LARGE SCALE GENOMIC DNA]</scope>
</reference>
<evidence type="ECO:0000313" key="6">
    <source>
        <dbReference type="Proteomes" id="UP000762676"/>
    </source>
</evidence>
<keyword evidence="3" id="KW-0732">Signal</keyword>
<feature type="domain" description="SMB" evidence="4">
    <location>
        <begin position="107"/>
        <end position="153"/>
    </location>
</feature>
<gene>
    <name evidence="5" type="ORF">ElyMa_001625800</name>
</gene>
<keyword evidence="1" id="KW-1015">Disulfide bond</keyword>
<evidence type="ECO:0000256" key="1">
    <source>
        <dbReference type="ARBA" id="ARBA00023157"/>
    </source>
</evidence>
<dbReference type="Proteomes" id="UP000762676">
    <property type="component" value="Unassembled WGS sequence"/>
</dbReference>
<dbReference type="PROSITE" id="PS50958">
    <property type="entry name" value="SMB_2"/>
    <property type="match status" value="1"/>
</dbReference>
<dbReference type="InterPro" id="IPR036024">
    <property type="entry name" value="Somatomedin_B-like_dom_sf"/>
</dbReference>
<feature type="region of interest" description="Disordered" evidence="2">
    <location>
        <begin position="408"/>
        <end position="428"/>
    </location>
</feature>
<proteinExistence type="predicted"/>
<sequence>MILLYLFVLNIFAENIETTTSSPTSSLNDGYHPPVVRKKTAIEDVRSFNSGISVSSTVYPFVKSTSDFTVQPGSQSVECLNNATYFAYQNNLCDASDPQSYISSEKAHYSCANQCGRPPPHTKGTRKECACDALCVVYKDCCQDTPVACPETYYRGTAIVTSFGYPFSFCSHRIMMVSRCNPMGSEQHEKYGSSTTELPNEFYKNSFNDIKHKSFPQPPRTLGQLTLSFGHYAVADISSGILFDELESFESCAGPNSTPYFVPVILSLRCSAMTSTANRTRASKILEWCKTVTVREIYTPFERLCLATQLITCPCDEGSYFTDHLHNACVGSSVSLAHLRYQLLNREVKTGQIDSREGQCGFNTYNSDTYLKDWVTQISISPTIVDNPIFIENTTVNSSRLNFSKINLHNNSNSNRGKNNNSSDHRLSKSSVDRLFATAVSKKWSQEKSPLTKEGLMYVLELSWTIERRLLCRSLHDYLPQCQLLDCIYGALLSHDPDRGGEFGGSRCLWPTYAVVKHHGSGGQVPLCWCMQVLAAFSELSIWNVKMRTVERHQCVIELTVRPKEEEPLEAYQLGKTARPPYPRTKWTLSLADLAERLKKLNENASVGCSLNAETRDVQVCVHFSPETDFKEVLCEKIAQDNNDYLMGQSGTYFFRMSFGVCVVSLLLASSILK</sequence>
<accession>A0AAV4JJC9</accession>
<name>A0AAV4JJC9_9GAST</name>
<evidence type="ECO:0000259" key="4">
    <source>
        <dbReference type="PROSITE" id="PS50958"/>
    </source>
</evidence>
<dbReference type="EMBL" id="BMAT01003283">
    <property type="protein sequence ID" value="GFS22863.1"/>
    <property type="molecule type" value="Genomic_DNA"/>
</dbReference>
<feature type="signal peptide" evidence="3">
    <location>
        <begin position="1"/>
        <end position="18"/>
    </location>
</feature>
<evidence type="ECO:0000256" key="2">
    <source>
        <dbReference type="SAM" id="MobiDB-lite"/>
    </source>
</evidence>
<feature type="compositionally biased region" description="Low complexity" evidence="2">
    <location>
        <begin position="408"/>
        <end position="422"/>
    </location>
</feature>
<comment type="caution">
    <text evidence="5">The sequence shown here is derived from an EMBL/GenBank/DDBJ whole genome shotgun (WGS) entry which is preliminary data.</text>
</comment>
<dbReference type="InterPro" id="IPR001212">
    <property type="entry name" value="Somatomedin_B_dom"/>
</dbReference>
<dbReference type="AlphaFoldDB" id="A0AAV4JJC9"/>
<protein>
    <recommendedName>
        <fullName evidence="4">SMB domain-containing protein</fullName>
    </recommendedName>
</protein>
<organism evidence="5 6">
    <name type="scientific">Elysia marginata</name>
    <dbReference type="NCBI Taxonomy" id="1093978"/>
    <lineage>
        <taxon>Eukaryota</taxon>
        <taxon>Metazoa</taxon>
        <taxon>Spiralia</taxon>
        <taxon>Lophotrochozoa</taxon>
        <taxon>Mollusca</taxon>
        <taxon>Gastropoda</taxon>
        <taxon>Heterobranchia</taxon>
        <taxon>Euthyneura</taxon>
        <taxon>Panpulmonata</taxon>
        <taxon>Sacoglossa</taxon>
        <taxon>Placobranchoidea</taxon>
        <taxon>Plakobranchidae</taxon>
        <taxon>Elysia</taxon>
    </lineage>
</organism>
<evidence type="ECO:0000313" key="5">
    <source>
        <dbReference type="EMBL" id="GFS22863.1"/>
    </source>
</evidence>
<keyword evidence="6" id="KW-1185">Reference proteome</keyword>
<dbReference type="SUPFAM" id="SSF90188">
    <property type="entry name" value="Somatomedin B domain"/>
    <property type="match status" value="1"/>
</dbReference>
<evidence type="ECO:0000256" key="3">
    <source>
        <dbReference type="SAM" id="SignalP"/>
    </source>
</evidence>